<dbReference type="GO" id="GO:0019185">
    <property type="term" value="C:snRNA-activating protein complex"/>
    <property type="evidence" value="ECO:0007669"/>
    <property type="project" value="TreeGrafter"/>
</dbReference>
<dbReference type="InterPro" id="IPR011990">
    <property type="entry name" value="TPR-like_helical_dom_sf"/>
</dbReference>
<keyword evidence="9" id="KW-1185">Reference proteome</keyword>
<evidence type="ECO:0000313" key="8">
    <source>
        <dbReference type="EMBL" id="KNC77367.1"/>
    </source>
</evidence>
<dbReference type="InterPro" id="IPR051575">
    <property type="entry name" value="Myb-like_DNA-bd"/>
</dbReference>
<feature type="region of interest" description="Disordered" evidence="5">
    <location>
        <begin position="157"/>
        <end position="184"/>
    </location>
</feature>
<dbReference type="Pfam" id="PF00249">
    <property type="entry name" value="Myb_DNA-binding"/>
    <property type="match status" value="1"/>
</dbReference>
<dbReference type="SMART" id="SM00028">
    <property type="entry name" value="TPR"/>
    <property type="match status" value="2"/>
</dbReference>
<organism evidence="8 9">
    <name type="scientific">Sphaeroforma arctica JP610</name>
    <dbReference type="NCBI Taxonomy" id="667725"/>
    <lineage>
        <taxon>Eukaryota</taxon>
        <taxon>Ichthyosporea</taxon>
        <taxon>Ichthyophonida</taxon>
        <taxon>Sphaeroforma</taxon>
    </lineage>
</organism>
<dbReference type="InterPro" id="IPR001005">
    <property type="entry name" value="SANT/Myb"/>
</dbReference>
<dbReference type="GO" id="GO:0000978">
    <property type="term" value="F:RNA polymerase II cis-regulatory region sequence-specific DNA binding"/>
    <property type="evidence" value="ECO:0007669"/>
    <property type="project" value="TreeGrafter"/>
</dbReference>
<keyword evidence="2" id="KW-0238">DNA-binding</keyword>
<gene>
    <name evidence="8" type="ORF">SARC_10172</name>
</gene>
<evidence type="ECO:0000256" key="1">
    <source>
        <dbReference type="ARBA" id="ARBA00023015"/>
    </source>
</evidence>
<keyword evidence="4" id="KW-0539">Nucleus</keyword>
<feature type="domain" description="HTH myb-type" evidence="7">
    <location>
        <begin position="372"/>
        <end position="431"/>
    </location>
</feature>
<keyword evidence="3" id="KW-0804">Transcription</keyword>
<dbReference type="GO" id="GO:0001006">
    <property type="term" value="F:RNA polymerase III type 3 promoter sequence-specific DNA binding"/>
    <property type="evidence" value="ECO:0007669"/>
    <property type="project" value="TreeGrafter"/>
</dbReference>
<evidence type="ECO:0000256" key="2">
    <source>
        <dbReference type="ARBA" id="ARBA00023125"/>
    </source>
</evidence>
<dbReference type="InterPro" id="IPR009057">
    <property type="entry name" value="Homeodomain-like_sf"/>
</dbReference>
<dbReference type="PANTHER" id="PTHR46621">
    <property type="entry name" value="SNRNA-ACTIVATING PROTEIN COMPLEX SUBUNIT 4"/>
    <property type="match status" value="1"/>
</dbReference>
<dbReference type="RefSeq" id="XP_014151269.1">
    <property type="nucleotide sequence ID" value="XM_014295794.1"/>
</dbReference>
<dbReference type="STRING" id="667725.A0A0L0FKQ4"/>
<evidence type="ECO:0000313" key="9">
    <source>
        <dbReference type="Proteomes" id="UP000054560"/>
    </source>
</evidence>
<reference evidence="8 9" key="1">
    <citation type="submission" date="2011-02" db="EMBL/GenBank/DDBJ databases">
        <title>The Genome Sequence of Sphaeroforma arctica JP610.</title>
        <authorList>
            <consortium name="The Broad Institute Genome Sequencing Platform"/>
            <person name="Russ C."/>
            <person name="Cuomo C."/>
            <person name="Young S.K."/>
            <person name="Zeng Q."/>
            <person name="Gargeya S."/>
            <person name="Alvarado L."/>
            <person name="Berlin A."/>
            <person name="Chapman S.B."/>
            <person name="Chen Z."/>
            <person name="Freedman E."/>
            <person name="Gellesch M."/>
            <person name="Goldberg J."/>
            <person name="Griggs A."/>
            <person name="Gujja S."/>
            <person name="Heilman E."/>
            <person name="Heiman D."/>
            <person name="Howarth C."/>
            <person name="Mehta T."/>
            <person name="Neiman D."/>
            <person name="Pearson M."/>
            <person name="Roberts A."/>
            <person name="Saif S."/>
            <person name="Shea T."/>
            <person name="Shenoy N."/>
            <person name="Sisk P."/>
            <person name="Stolte C."/>
            <person name="Sykes S."/>
            <person name="White J."/>
            <person name="Yandava C."/>
            <person name="Burger G."/>
            <person name="Gray M.W."/>
            <person name="Holland P.W.H."/>
            <person name="King N."/>
            <person name="Lang F.B.F."/>
            <person name="Roger A.J."/>
            <person name="Ruiz-Trillo I."/>
            <person name="Haas B."/>
            <person name="Nusbaum C."/>
            <person name="Birren B."/>
        </authorList>
    </citation>
    <scope>NUCLEOTIDE SEQUENCE [LARGE SCALE GENOMIC DNA]</scope>
    <source>
        <strain evidence="8 9">JP610</strain>
    </source>
</reference>
<dbReference type="GO" id="GO:0042795">
    <property type="term" value="P:snRNA transcription by RNA polymerase II"/>
    <property type="evidence" value="ECO:0007669"/>
    <property type="project" value="TreeGrafter"/>
</dbReference>
<protein>
    <submittedName>
        <fullName evidence="8">Uncharacterized protein</fullName>
    </submittedName>
</protein>
<dbReference type="eggNOG" id="KOG0048">
    <property type="taxonomic scope" value="Eukaryota"/>
</dbReference>
<evidence type="ECO:0000256" key="5">
    <source>
        <dbReference type="SAM" id="MobiDB-lite"/>
    </source>
</evidence>
<dbReference type="CDD" id="cd00167">
    <property type="entry name" value="SANT"/>
    <property type="match status" value="3"/>
</dbReference>
<dbReference type="Gene3D" id="1.10.10.60">
    <property type="entry name" value="Homeodomain-like"/>
    <property type="match status" value="3"/>
</dbReference>
<dbReference type="OrthoDB" id="2143914at2759"/>
<dbReference type="SUPFAM" id="SSF46689">
    <property type="entry name" value="Homeodomain-like"/>
    <property type="match status" value="3"/>
</dbReference>
<evidence type="ECO:0000256" key="3">
    <source>
        <dbReference type="ARBA" id="ARBA00023163"/>
    </source>
</evidence>
<name>A0A0L0FKQ4_9EUKA</name>
<feature type="domain" description="Myb-like" evidence="6">
    <location>
        <begin position="372"/>
        <end position="427"/>
    </location>
</feature>
<dbReference type="PANTHER" id="PTHR46621:SF1">
    <property type="entry name" value="SNRNA-ACTIVATING PROTEIN COMPLEX SUBUNIT 4"/>
    <property type="match status" value="1"/>
</dbReference>
<keyword evidence="1" id="KW-0805">Transcription regulation</keyword>
<dbReference type="SUPFAM" id="SSF48452">
    <property type="entry name" value="TPR-like"/>
    <property type="match status" value="1"/>
</dbReference>
<dbReference type="AlphaFoldDB" id="A0A0L0FKQ4"/>
<evidence type="ECO:0000259" key="7">
    <source>
        <dbReference type="PROSITE" id="PS51294"/>
    </source>
</evidence>
<dbReference type="EMBL" id="KQ242756">
    <property type="protein sequence ID" value="KNC77367.1"/>
    <property type="molecule type" value="Genomic_DNA"/>
</dbReference>
<evidence type="ECO:0000259" key="6">
    <source>
        <dbReference type="PROSITE" id="PS50090"/>
    </source>
</evidence>
<dbReference type="SMART" id="SM00717">
    <property type="entry name" value="SANT"/>
    <property type="match status" value="3"/>
</dbReference>
<dbReference type="GeneID" id="25910676"/>
<dbReference type="PROSITE" id="PS50090">
    <property type="entry name" value="MYB_LIKE"/>
    <property type="match status" value="3"/>
</dbReference>
<proteinExistence type="predicted"/>
<dbReference type="Gene3D" id="1.25.40.10">
    <property type="entry name" value="Tetratricopeptide repeat domain"/>
    <property type="match status" value="1"/>
</dbReference>
<dbReference type="Proteomes" id="UP000054560">
    <property type="component" value="Unassembled WGS sequence"/>
</dbReference>
<dbReference type="Pfam" id="PF13921">
    <property type="entry name" value="Myb_DNA-bind_6"/>
    <property type="match status" value="1"/>
</dbReference>
<feature type="domain" description="HTH myb-type" evidence="7">
    <location>
        <begin position="489"/>
        <end position="543"/>
    </location>
</feature>
<dbReference type="InterPro" id="IPR017930">
    <property type="entry name" value="Myb_dom"/>
</dbReference>
<feature type="domain" description="Myb-like" evidence="6">
    <location>
        <begin position="428"/>
        <end position="488"/>
    </location>
</feature>
<feature type="domain" description="Myb-like" evidence="6">
    <location>
        <begin position="489"/>
        <end position="539"/>
    </location>
</feature>
<sequence>MSIMVRPSAGVSPVALTQTINGSYLRKILYNTTRNGTRRTLASRRSDISRTNTLYTPHTPSSVSKLLNKHINAHTSTRYSDAGGKYNYGTIPVRLCHTARMAEDSSGDEATYSERDASTDKEKARVRFVNYKLPPGNNVVRSKSPVREGLGVKVEEKAGKSGGVVPEEESANGKIDESGGLSSESGTVIPAAEFTGEHILNECTIRRGPAKNTMEVNFQDDDNAGEVVDTQIDVEAFLDVSTGWKPPILTEEQLEVKEAATREFQQNKYNSDATPFWPSIVRRNEEVRRKIQERSPEAFIDLMTSKDLYRTTKRRGNGFHEYDDYNLLVALQEYEYEDDVNWKAVTKYVAALSTHGIITRKLVHRRWYLTLDPDLKHGGWDDHDDERLKQAVEQVTSELGTVNWSAVQMVMKDRSLKQCRERWTGSLNPDILRGGFTKEEDMLLADLVKQEEMRPEHLKQGKRFWTETGKRLVGRTYLQCKNRWVRSLDPTLNMGPWTEEETNKLRDLHSKHDGSWVLIAEELEGRSPRGCEAQWVTRAGPEVTAGLKMWSEEDIMKLALSVAKHKAILRHTWGSVAKTAGLMRAHHVCRGMWVAVSNSLTLDHNYDSSILDINVKIDASELPKVSEMYQEAVKKYLLSLKLRKGVDKVTQLVEDEDRKQTQEVKQAERKQLQAVVNAVSSLQREVRNISARNAEQTALSEGAVAAIIRLKKAHHEASVRKATGPKKSRTGAFSTKASAAQTKKLKLERERNEYQLRSLTEKYNVAEADTDHDQMFYYSYARAMVHEKLRDLDAALVDYKTASALRNEDARPFLSMALIYMEMYKQDEAFECINEGFSRDPDRETEESLKTVIMNWIEEGALAEEDP</sequence>
<dbReference type="InterPro" id="IPR019734">
    <property type="entry name" value="TPR_rpt"/>
</dbReference>
<dbReference type="PROSITE" id="PS51294">
    <property type="entry name" value="HTH_MYB"/>
    <property type="match status" value="2"/>
</dbReference>
<dbReference type="GO" id="GO:0042796">
    <property type="term" value="P:snRNA transcription by RNA polymerase III"/>
    <property type="evidence" value="ECO:0007669"/>
    <property type="project" value="TreeGrafter"/>
</dbReference>
<accession>A0A0L0FKQ4</accession>
<evidence type="ECO:0000256" key="4">
    <source>
        <dbReference type="ARBA" id="ARBA00023242"/>
    </source>
</evidence>